<sequence length="208" mass="22449">MKKKISTLLLAVAVSAFTVFPAAASESVPDNGAQIGDSWISNGFHYSVVYEPPEDRISTDSTYKIAEGSQGIKFCEDENQGGLNATQIFPPTPGEFSAFKTCSGNGGSVEIDTVDRYPSHQIFWSVNPKLSIMTAFSGELEIETQGGTYVKTIEIWSLHPFGLKYSDTISSGLSKGGRYNVTITGTSVNSDDEVAFVTPHCTLSFTVY</sequence>
<dbReference type="RefSeq" id="WP_141445822.1">
    <property type="nucleotide sequence ID" value="NZ_CP041217.1"/>
</dbReference>
<evidence type="ECO:0008006" key="4">
    <source>
        <dbReference type="Google" id="ProtNLM"/>
    </source>
</evidence>
<accession>A0A4Y6UP73</accession>
<dbReference type="AlphaFoldDB" id="A0A4Y6UP73"/>
<evidence type="ECO:0000256" key="1">
    <source>
        <dbReference type="SAM" id="SignalP"/>
    </source>
</evidence>
<feature type="signal peptide" evidence="1">
    <location>
        <begin position="1"/>
        <end position="24"/>
    </location>
</feature>
<evidence type="ECO:0000313" key="3">
    <source>
        <dbReference type="Proteomes" id="UP000316968"/>
    </source>
</evidence>
<organism evidence="2 3">
    <name type="scientific">Saccharibacillus brassicae</name>
    <dbReference type="NCBI Taxonomy" id="2583377"/>
    <lineage>
        <taxon>Bacteria</taxon>
        <taxon>Bacillati</taxon>
        <taxon>Bacillota</taxon>
        <taxon>Bacilli</taxon>
        <taxon>Bacillales</taxon>
        <taxon>Paenibacillaceae</taxon>
        <taxon>Saccharibacillus</taxon>
    </lineage>
</organism>
<keyword evidence="1" id="KW-0732">Signal</keyword>
<dbReference type="KEGG" id="saca:FFV09_00295"/>
<protein>
    <recommendedName>
        <fullName evidence="4">Ig-like domain-containing protein</fullName>
    </recommendedName>
</protein>
<gene>
    <name evidence="2" type="ORF">FFV09_00295</name>
</gene>
<feature type="chain" id="PRO_5021420263" description="Ig-like domain-containing protein" evidence="1">
    <location>
        <begin position="25"/>
        <end position="208"/>
    </location>
</feature>
<evidence type="ECO:0000313" key="2">
    <source>
        <dbReference type="EMBL" id="QDH19433.1"/>
    </source>
</evidence>
<name>A0A4Y6UP73_SACBS</name>
<dbReference type="Proteomes" id="UP000316968">
    <property type="component" value="Chromosome"/>
</dbReference>
<dbReference type="EMBL" id="CP041217">
    <property type="protein sequence ID" value="QDH19433.1"/>
    <property type="molecule type" value="Genomic_DNA"/>
</dbReference>
<keyword evidence="3" id="KW-1185">Reference proteome</keyword>
<proteinExistence type="predicted"/>
<reference evidence="2 3" key="1">
    <citation type="submission" date="2019-06" db="EMBL/GenBank/DDBJ databases">
        <title>Saccharibacillus brassicae sp. nov., an endophytic bacterium isolated from Chinese cabbage seeds (Brassica pekinensis).</title>
        <authorList>
            <person name="Jiang L."/>
            <person name="Lee J."/>
            <person name="Kim S.W."/>
        </authorList>
    </citation>
    <scope>NUCLEOTIDE SEQUENCE [LARGE SCALE GENOMIC DNA]</scope>
    <source>
        <strain evidence="3">KCTC 43072 / ATSA2</strain>
    </source>
</reference>
<dbReference type="OrthoDB" id="10017803at2"/>